<feature type="domain" description="YprB ribonuclease H-like" evidence="1">
    <location>
        <begin position="115"/>
        <end position="261"/>
    </location>
</feature>
<reference evidence="2 3" key="1">
    <citation type="submission" date="2022-08" db="EMBL/GenBank/DDBJ databases">
        <title>Bacterial and archaeal communities from various locations to study Microbial Dark Matter (Phase II).</title>
        <authorList>
            <person name="Stepanauskas R."/>
        </authorList>
    </citation>
    <scope>NUCLEOTIDE SEQUENCE [LARGE SCALE GENOMIC DNA]</scope>
    <source>
        <strain evidence="2 3">PD1</strain>
    </source>
</reference>
<dbReference type="RefSeq" id="WP_259095605.1">
    <property type="nucleotide sequence ID" value="NZ_CP130454.1"/>
</dbReference>
<accession>A0ABT2EMY0</accession>
<organism evidence="2 3">
    <name type="scientific">Candidatus Fervidibacter sacchari</name>
    <dbReference type="NCBI Taxonomy" id="1448929"/>
    <lineage>
        <taxon>Bacteria</taxon>
        <taxon>Candidatus Fervidibacterota</taxon>
        <taxon>Candidatus Fervidibacter</taxon>
    </lineage>
</organism>
<evidence type="ECO:0000313" key="2">
    <source>
        <dbReference type="EMBL" id="MCS3919310.1"/>
    </source>
</evidence>
<proteinExistence type="predicted"/>
<name>A0ABT2EMY0_9BACT</name>
<comment type="caution">
    <text evidence="2">The sequence shown here is derived from an EMBL/GenBank/DDBJ whole genome shotgun (WGS) entry which is preliminary data.</text>
</comment>
<dbReference type="EMBL" id="JANUCP010000003">
    <property type="protein sequence ID" value="MCS3919310.1"/>
    <property type="molecule type" value="Genomic_DNA"/>
</dbReference>
<gene>
    <name evidence="2" type="ORF">M2350_001723</name>
</gene>
<dbReference type="PANTHER" id="PTHR38462">
    <property type="entry name" value="EXONUCLEASE-LIKE PROTEIN"/>
    <property type="match status" value="1"/>
</dbReference>
<protein>
    <submittedName>
        <fullName evidence="2">Uncharacterized protein YprB with RNaseH-like and TPR domain</fullName>
    </submittedName>
</protein>
<evidence type="ECO:0000313" key="3">
    <source>
        <dbReference type="Proteomes" id="UP001204798"/>
    </source>
</evidence>
<dbReference type="PANTHER" id="PTHR38462:SF1">
    <property type="entry name" value="YPRB RIBONUCLEASE H-LIKE DOMAIN-CONTAINING PROTEIN"/>
    <property type="match status" value="1"/>
</dbReference>
<dbReference type="Pfam" id="PF13482">
    <property type="entry name" value="RNase_H_2"/>
    <property type="match status" value="1"/>
</dbReference>
<keyword evidence="3" id="KW-1185">Reference proteome</keyword>
<dbReference type="InterPro" id="IPR038720">
    <property type="entry name" value="YprB_RNase_H-like_dom"/>
</dbReference>
<dbReference type="InterPro" id="IPR036397">
    <property type="entry name" value="RNaseH_sf"/>
</dbReference>
<dbReference type="SUPFAM" id="SSF53098">
    <property type="entry name" value="Ribonuclease H-like"/>
    <property type="match status" value="1"/>
</dbReference>
<sequence>MQSLRLCLTAFLSPVEKLNALARSEVSLMLVRTFLHFPNVGERRERALWRFGYRDWNAILNLPAPPMWKHLWGDWVREAEASLKALERFDAHYFAQRLPKPFWWRVVPEFSDRTLFLDVETDGTDKITVLGIADRNRYRAFVRGIDDFDEARDWLGNAAVIVTYNGNSFDLPVLRANFPHWQLPPLHLDLCPLLRRLGYKGGLKNVEAQLGIERSPETQGLDGRDAIRLWWQWRDYGSEKALKLLLSYNREDVTNLLPLLEFAYRKLWTMAEEAAKIPLLGETRTENEQRLCPLQTASVDEHWHKP</sequence>
<dbReference type="Gene3D" id="3.30.420.10">
    <property type="entry name" value="Ribonuclease H-like superfamily/Ribonuclease H"/>
    <property type="match status" value="1"/>
</dbReference>
<dbReference type="InterPro" id="IPR012337">
    <property type="entry name" value="RNaseH-like_sf"/>
</dbReference>
<dbReference type="Proteomes" id="UP001204798">
    <property type="component" value="Unassembled WGS sequence"/>
</dbReference>
<evidence type="ECO:0000259" key="1">
    <source>
        <dbReference type="Pfam" id="PF13482"/>
    </source>
</evidence>